<keyword evidence="2" id="KW-1185">Reference proteome</keyword>
<dbReference type="Proteomes" id="UP000184050">
    <property type="component" value="Unassembled WGS sequence"/>
</dbReference>
<evidence type="ECO:0008006" key="3">
    <source>
        <dbReference type="Google" id="ProtNLM"/>
    </source>
</evidence>
<accession>A0A1M6MEI9</accession>
<dbReference type="Pfam" id="PF11013">
    <property type="entry name" value="DUF2851"/>
    <property type="match status" value="1"/>
</dbReference>
<reference evidence="1 2" key="1">
    <citation type="submission" date="2016-11" db="EMBL/GenBank/DDBJ databases">
        <authorList>
            <person name="Jaros S."/>
            <person name="Januszkiewicz K."/>
            <person name="Wedrychowicz H."/>
        </authorList>
    </citation>
    <scope>NUCLEOTIDE SEQUENCE [LARGE SCALE GENOMIC DNA]</scope>
    <source>
        <strain evidence="1 2">DSM 27063</strain>
    </source>
</reference>
<sequence>MISPKTVPEEFIHFIWENRLFHNKSLKTQSGEKVEIIQTGRRNTNAGPDFFNAQVKIDDTLWAGNIEIHKKASDWEKHNHSSNKAYENVILHVVEEADKSTFRMNGTQIPTLVITWPEQFTRNYRKLLDSKSWIACQEQFHQVDPVLLRLGFNRLMIERLENKTGEIEKRLIENKNNWNETFYQMLARMFGFKVNAVPFELLAKAVPMQILAKHKSNLFQLEALLFGTSGLLHEELIGDEYFIKLRDEYSFLYKKYNLKTVEPHLWKFMRLRPVNFPTIRIAQLAHLIQKSQGLFSKIIETDNLPGLKNLFEVKASDYWDSHYRFNKNTTRSQPKELGETSINTLIINVVAPFLFVYGEKQNQEHLKNRALDFLEQLPAEKNSIVKNWEVLGIQPRSAFETQALIELKTHYCEPKKCLNCQIGNKLVKTTP</sequence>
<organism evidence="1 2">
    <name type="scientific">Tangfeifania diversioriginum</name>
    <dbReference type="NCBI Taxonomy" id="1168035"/>
    <lineage>
        <taxon>Bacteria</taxon>
        <taxon>Pseudomonadati</taxon>
        <taxon>Bacteroidota</taxon>
        <taxon>Bacteroidia</taxon>
        <taxon>Marinilabiliales</taxon>
        <taxon>Prolixibacteraceae</taxon>
        <taxon>Tangfeifania</taxon>
    </lineage>
</organism>
<dbReference type="RefSeq" id="WP_073172431.1">
    <property type="nucleotide sequence ID" value="NZ_FQZE01000032.1"/>
</dbReference>
<proteinExistence type="predicted"/>
<gene>
    <name evidence="1" type="ORF">SAMN05444280_13236</name>
</gene>
<evidence type="ECO:0000313" key="2">
    <source>
        <dbReference type="Proteomes" id="UP000184050"/>
    </source>
</evidence>
<dbReference type="STRING" id="1168035.SAMN05444280_13236"/>
<evidence type="ECO:0000313" key="1">
    <source>
        <dbReference type="EMBL" id="SHJ81932.1"/>
    </source>
</evidence>
<dbReference type="OrthoDB" id="1005072at2"/>
<name>A0A1M6MEI9_9BACT</name>
<protein>
    <recommendedName>
        <fullName evidence="3">DUF2851 domain-containing protein</fullName>
    </recommendedName>
</protein>
<dbReference type="EMBL" id="FQZE01000032">
    <property type="protein sequence ID" value="SHJ81932.1"/>
    <property type="molecule type" value="Genomic_DNA"/>
</dbReference>
<dbReference type="AlphaFoldDB" id="A0A1M6MEI9"/>
<dbReference type="InterPro" id="IPR021272">
    <property type="entry name" value="DUF2851"/>
</dbReference>